<evidence type="ECO:0000256" key="4">
    <source>
        <dbReference type="ARBA" id="ARBA00023136"/>
    </source>
</evidence>
<dbReference type="OrthoDB" id="408954at2759"/>
<sequence>MLHFAIHGIVIDVWLYGTHRLIHHPILYMWIHKFHHRFKAPTAVACVYANPLEFMIGNVGGVVLGPALTNCHPYSAAFWMAYAITSTSFSHSGYTVFGATSHDQHHEHFDFNFGVLITDAVLGTKFEGSARQKRILANAAAKRQDAKSV</sequence>
<organism evidence="6 7">
    <name type="scientific">Chrysochromulina tobinii</name>
    <dbReference type="NCBI Taxonomy" id="1460289"/>
    <lineage>
        <taxon>Eukaryota</taxon>
        <taxon>Haptista</taxon>
        <taxon>Haptophyta</taxon>
        <taxon>Prymnesiophyceae</taxon>
        <taxon>Prymnesiales</taxon>
        <taxon>Chrysochromulinaceae</taxon>
        <taxon>Chrysochromulina</taxon>
    </lineage>
</organism>
<gene>
    <name evidence="6" type="ORF">Ctob_006275</name>
</gene>
<keyword evidence="2" id="KW-0812">Transmembrane</keyword>
<dbReference type="InterPro" id="IPR050307">
    <property type="entry name" value="Sterol_Desaturase_Related"/>
</dbReference>
<proteinExistence type="predicted"/>
<name>A0A0M0J525_9EUKA</name>
<dbReference type="GO" id="GO:0008610">
    <property type="term" value="P:lipid biosynthetic process"/>
    <property type="evidence" value="ECO:0007669"/>
    <property type="project" value="InterPro"/>
</dbReference>
<keyword evidence="4" id="KW-0472">Membrane</keyword>
<comment type="subcellular location">
    <subcellularLocation>
        <location evidence="1">Membrane</location>
    </subcellularLocation>
</comment>
<evidence type="ECO:0000256" key="2">
    <source>
        <dbReference type="ARBA" id="ARBA00022692"/>
    </source>
</evidence>
<evidence type="ECO:0000313" key="7">
    <source>
        <dbReference type="Proteomes" id="UP000037460"/>
    </source>
</evidence>
<keyword evidence="3" id="KW-1133">Transmembrane helix</keyword>
<accession>A0A0M0J525</accession>
<dbReference type="GO" id="GO:0005506">
    <property type="term" value="F:iron ion binding"/>
    <property type="evidence" value="ECO:0007669"/>
    <property type="project" value="InterPro"/>
</dbReference>
<dbReference type="InterPro" id="IPR006694">
    <property type="entry name" value="Fatty_acid_hydroxylase"/>
</dbReference>
<evidence type="ECO:0000313" key="6">
    <source>
        <dbReference type="EMBL" id="KOO21719.1"/>
    </source>
</evidence>
<dbReference type="Pfam" id="PF04116">
    <property type="entry name" value="FA_hydroxylase"/>
    <property type="match status" value="1"/>
</dbReference>
<evidence type="ECO:0000256" key="3">
    <source>
        <dbReference type="ARBA" id="ARBA00022989"/>
    </source>
</evidence>
<comment type="caution">
    <text evidence="6">The sequence shown here is derived from an EMBL/GenBank/DDBJ whole genome shotgun (WGS) entry which is preliminary data.</text>
</comment>
<dbReference type="GO" id="GO:0016020">
    <property type="term" value="C:membrane"/>
    <property type="evidence" value="ECO:0007669"/>
    <property type="project" value="UniProtKB-SubCell"/>
</dbReference>
<reference evidence="7" key="1">
    <citation type="journal article" date="2015" name="PLoS Genet.">
        <title>Genome Sequence and Transcriptome Analyses of Chrysochromulina tobin: Metabolic Tools for Enhanced Algal Fitness in the Prominent Order Prymnesiales (Haptophyceae).</title>
        <authorList>
            <person name="Hovde B.T."/>
            <person name="Deodato C.R."/>
            <person name="Hunsperger H.M."/>
            <person name="Ryken S.A."/>
            <person name="Yost W."/>
            <person name="Jha R.K."/>
            <person name="Patterson J."/>
            <person name="Monnat R.J. Jr."/>
            <person name="Barlow S.B."/>
            <person name="Starkenburg S.R."/>
            <person name="Cattolico R.A."/>
        </authorList>
    </citation>
    <scope>NUCLEOTIDE SEQUENCE</scope>
    <source>
        <strain evidence="7">CCMP291</strain>
    </source>
</reference>
<feature type="domain" description="Fatty acid hydroxylase" evidence="5">
    <location>
        <begin position="5"/>
        <end position="124"/>
    </location>
</feature>
<dbReference type="PANTHER" id="PTHR11863">
    <property type="entry name" value="STEROL DESATURASE"/>
    <property type="match status" value="1"/>
</dbReference>
<dbReference type="AlphaFoldDB" id="A0A0M0J525"/>
<evidence type="ECO:0000259" key="5">
    <source>
        <dbReference type="Pfam" id="PF04116"/>
    </source>
</evidence>
<keyword evidence="7" id="KW-1185">Reference proteome</keyword>
<dbReference type="EMBL" id="JWZX01003340">
    <property type="protein sequence ID" value="KOO21719.1"/>
    <property type="molecule type" value="Genomic_DNA"/>
</dbReference>
<dbReference type="Proteomes" id="UP000037460">
    <property type="component" value="Unassembled WGS sequence"/>
</dbReference>
<dbReference type="GO" id="GO:0016491">
    <property type="term" value="F:oxidoreductase activity"/>
    <property type="evidence" value="ECO:0007669"/>
    <property type="project" value="InterPro"/>
</dbReference>
<protein>
    <submittedName>
        <fullName evidence="6">C-4 methylsterol oxidase</fullName>
    </submittedName>
</protein>
<evidence type="ECO:0000256" key="1">
    <source>
        <dbReference type="ARBA" id="ARBA00004370"/>
    </source>
</evidence>